<dbReference type="KEGG" id="psq:PUNSTDRAFT_75737"/>
<dbReference type="Pfam" id="PF05368">
    <property type="entry name" value="NmrA"/>
    <property type="match status" value="1"/>
</dbReference>
<dbReference type="HOGENOM" id="CLU_044876_3_2_1"/>
<feature type="domain" description="NmrA-like" evidence="3">
    <location>
        <begin position="1"/>
        <end position="210"/>
    </location>
</feature>
<accession>R7S4T1</accession>
<dbReference type="InterPro" id="IPR045312">
    <property type="entry name" value="PCBER-like"/>
</dbReference>
<evidence type="ECO:0000259" key="3">
    <source>
        <dbReference type="Pfam" id="PF05368"/>
    </source>
</evidence>
<dbReference type="GO" id="GO:0016491">
    <property type="term" value="F:oxidoreductase activity"/>
    <property type="evidence" value="ECO:0007669"/>
    <property type="project" value="UniProtKB-KW"/>
</dbReference>
<dbReference type="InterPro" id="IPR036291">
    <property type="entry name" value="NAD(P)-bd_dom_sf"/>
</dbReference>
<dbReference type="Proteomes" id="UP000054196">
    <property type="component" value="Unassembled WGS sequence"/>
</dbReference>
<protein>
    <submittedName>
        <fullName evidence="4">NAD(P)-binding protein</fullName>
    </submittedName>
</protein>
<dbReference type="CDD" id="cd05259">
    <property type="entry name" value="PCBER_SDR_a"/>
    <property type="match status" value="1"/>
</dbReference>
<dbReference type="eggNOG" id="ENOG502S12R">
    <property type="taxonomic scope" value="Eukaryota"/>
</dbReference>
<dbReference type="GeneID" id="18885599"/>
<name>R7S4T1_PUNST</name>
<dbReference type="InterPro" id="IPR008030">
    <property type="entry name" value="NmrA-like"/>
</dbReference>
<dbReference type="Gene3D" id="3.90.25.10">
    <property type="entry name" value="UDP-galactose 4-epimerase, domain 1"/>
    <property type="match status" value="1"/>
</dbReference>
<dbReference type="InterPro" id="IPR051609">
    <property type="entry name" value="NmrA/Isoflavone_reductase-like"/>
</dbReference>
<reference evidence="5" key="1">
    <citation type="journal article" date="2012" name="Science">
        <title>The Paleozoic origin of enzymatic lignin decomposition reconstructed from 31 fungal genomes.</title>
        <authorList>
            <person name="Floudas D."/>
            <person name="Binder M."/>
            <person name="Riley R."/>
            <person name="Barry K."/>
            <person name="Blanchette R.A."/>
            <person name="Henrissat B."/>
            <person name="Martinez A.T."/>
            <person name="Otillar R."/>
            <person name="Spatafora J.W."/>
            <person name="Yadav J.S."/>
            <person name="Aerts A."/>
            <person name="Benoit I."/>
            <person name="Boyd A."/>
            <person name="Carlson A."/>
            <person name="Copeland A."/>
            <person name="Coutinho P.M."/>
            <person name="de Vries R.P."/>
            <person name="Ferreira P."/>
            <person name="Findley K."/>
            <person name="Foster B."/>
            <person name="Gaskell J."/>
            <person name="Glotzer D."/>
            <person name="Gorecki P."/>
            <person name="Heitman J."/>
            <person name="Hesse C."/>
            <person name="Hori C."/>
            <person name="Igarashi K."/>
            <person name="Jurgens J.A."/>
            <person name="Kallen N."/>
            <person name="Kersten P."/>
            <person name="Kohler A."/>
            <person name="Kuees U."/>
            <person name="Kumar T.K.A."/>
            <person name="Kuo A."/>
            <person name="LaButti K."/>
            <person name="Larrondo L.F."/>
            <person name="Lindquist E."/>
            <person name="Ling A."/>
            <person name="Lombard V."/>
            <person name="Lucas S."/>
            <person name="Lundell T."/>
            <person name="Martin R."/>
            <person name="McLaughlin D.J."/>
            <person name="Morgenstern I."/>
            <person name="Morin E."/>
            <person name="Murat C."/>
            <person name="Nagy L.G."/>
            <person name="Nolan M."/>
            <person name="Ohm R.A."/>
            <person name="Patyshakuliyeva A."/>
            <person name="Rokas A."/>
            <person name="Ruiz-Duenas F.J."/>
            <person name="Sabat G."/>
            <person name="Salamov A."/>
            <person name="Samejima M."/>
            <person name="Schmutz J."/>
            <person name="Slot J.C."/>
            <person name="St John F."/>
            <person name="Stenlid J."/>
            <person name="Sun H."/>
            <person name="Sun S."/>
            <person name="Syed K."/>
            <person name="Tsang A."/>
            <person name="Wiebenga A."/>
            <person name="Young D."/>
            <person name="Pisabarro A."/>
            <person name="Eastwood D.C."/>
            <person name="Martin F."/>
            <person name="Cullen D."/>
            <person name="Grigoriev I.V."/>
            <person name="Hibbett D.S."/>
        </authorList>
    </citation>
    <scope>NUCLEOTIDE SEQUENCE [LARGE SCALE GENOMIC DNA]</scope>
    <source>
        <strain evidence="5">HHB-11173 SS5</strain>
    </source>
</reference>
<gene>
    <name evidence="4" type="ORF">PUNSTDRAFT_75737</name>
</gene>
<keyword evidence="1" id="KW-0521">NADP</keyword>
<keyword evidence="2" id="KW-0560">Oxidoreductase</keyword>
<dbReference type="RefSeq" id="XP_007387750.1">
    <property type="nucleotide sequence ID" value="XM_007387688.1"/>
</dbReference>
<dbReference type="PANTHER" id="PTHR47706">
    <property type="entry name" value="NMRA-LIKE FAMILY PROTEIN"/>
    <property type="match status" value="1"/>
</dbReference>
<dbReference type="OMA" id="VEFLLNW"/>
<feature type="non-terminal residue" evidence="4">
    <location>
        <position position="1"/>
    </location>
</feature>
<dbReference type="EMBL" id="JH687552">
    <property type="protein sequence ID" value="EIN04827.1"/>
    <property type="molecule type" value="Genomic_DNA"/>
</dbReference>
<evidence type="ECO:0000313" key="5">
    <source>
        <dbReference type="Proteomes" id="UP000054196"/>
    </source>
</evidence>
<keyword evidence="5" id="KW-1185">Reference proteome</keyword>
<dbReference type="PANTHER" id="PTHR47706:SF1">
    <property type="entry name" value="CIPA-LIKE, PUTATIVE (AFU_ORTHOLOGUE AFUA_1G12460)-RELATED"/>
    <property type="match status" value="1"/>
</dbReference>
<dbReference type="SUPFAM" id="SSF51735">
    <property type="entry name" value="NAD(P)-binding Rossmann-fold domains"/>
    <property type="match status" value="1"/>
</dbReference>
<evidence type="ECO:0000313" key="4">
    <source>
        <dbReference type="EMBL" id="EIN04827.1"/>
    </source>
</evidence>
<dbReference type="Gene3D" id="3.40.50.720">
    <property type="entry name" value="NAD(P)-binding Rossmann-like Domain"/>
    <property type="match status" value="1"/>
</dbReference>
<organism evidence="4 5">
    <name type="scientific">Punctularia strigosozonata (strain HHB-11173)</name>
    <name type="common">White-rot fungus</name>
    <dbReference type="NCBI Taxonomy" id="741275"/>
    <lineage>
        <taxon>Eukaryota</taxon>
        <taxon>Fungi</taxon>
        <taxon>Dikarya</taxon>
        <taxon>Basidiomycota</taxon>
        <taxon>Agaricomycotina</taxon>
        <taxon>Agaricomycetes</taxon>
        <taxon>Corticiales</taxon>
        <taxon>Punctulariaceae</taxon>
        <taxon>Punctularia</taxon>
    </lineage>
</organism>
<dbReference type="OrthoDB" id="9974981at2759"/>
<evidence type="ECO:0000256" key="1">
    <source>
        <dbReference type="ARBA" id="ARBA00022857"/>
    </source>
</evidence>
<evidence type="ECO:0000256" key="2">
    <source>
        <dbReference type="ARBA" id="ARBA00023002"/>
    </source>
</evidence>
<proteinExistence type="predicted"/>
<dbReference type="AlphaFoldDB" id="R7S4T1"/>
<sequence>ATGNIGPAVLEQLLLAKFDVTVLSRSNNPSGLPAGVTVHKVDYESVESLTAALQGIDAVVSTVASSVLAVQTKIVDAAVAAGVRRFLPSEFGHDMRHPAARALSVFAPKARVEEYLQKVAAETNLTYTFVSTGPFLDWGLHAGVLIGSLKERKVEIFDGGRLPFSTTTLATIGRAVVSVLRHPEETKNRTVTLHEAVVSQSKLLEIAKELTPGEEWTVTERKSADLKATADAKIAKGIFDMEVIVSLIKWSMFSDDFENEFKDVDNELLGIKTISDEELKAIVKSAL</sequence>